<comment type="caution">
    <text evidence="1">The sequence shown here is derived from an EMBL/GenBank/DDBJ whole genome shotgun (WGS) entry which is preliminary data.</text>
</comment>
<protein>
    <submittedName>
        <fullName evidence="1">Uncharacterized protein</fullName>
    </submittedName>
</protein>
<sequence length="60" mass="7120">MLFLSRINSFRLGRFSKAFLFIEVILLLLRLRDFMLGLSWRKIDPLIAEIEFPIQISAIH</sequence>
<keyword evidence="2" id="KW-1185">Reference proteome</keyword>
<accession>A0A3M7QTT6</accession>
<evidence type="ECO:0000313" key="1">
    <source>
        <dbReference type="EMBL" id="RNA14780.1"/>
    </source>
</evidence>
<dbReference type="AlphaFoldDB" id="A0A3M7QTT6"/>
<organism evidence="1 2">
    <name type="scientific">Brachionus plicatilis</name>
    <name type="common">Marine rotifer</name>
    <name type="synonym">Brachionus muelleri</name>
    <dbReference type="NCBI Taxonomy" id="10195"/>
    <lineage>
        <taxon>Eukaryota</taxon>
        <taxon>Metazoa</taxon>
        <taxon>Spiralia</taxon>
        <taxon>Gnathifera</taxon>
        <taxon>Rotifera</taxon>
        <taxon>Eurotatoria</taxon>
        <taxon>Monogononta</taxon>
        <taxon>Pseudotrocha</taxon>
        <taxon>Ploima</taxon>
        <taxon>Brachionidae</taxon>
        <taxon>Brachionus</taxon>
    </lineage>
</organism>
<evidence type="ECO:0000313" key="2">
    <source>
        <dbReference type="Proteomes" id="UP000276133"/>
    </source>
</evidence>
<proteinExistence type="predicted"/>
<gene>
    <name evidence="1" type="ORF">BpHYR1_053586</name>
</gene>
<reference evidence="1 2" key="1">
    <citation type="journal article" date="2018" name="Sci. Rep.">
        <title>Genomic signatures of local adaptation to the degree of environmental predictability in rotifers.</title>
        <authorList>
            <person name="Franch-Gras L."/>
            <person name="Hahn C."/>
            <person name="Garcia-Roger E.M."/>
            <person name="Carmona M.J."/>
            <person name="Serra M."/>
            <person name="Gomez A."/>
        </authorList>
    </citation>
    <scope>NUCLEOTIDE SEQUENCE [LARGE SCALE GENOMIC DNA]</scope>
    <source>
        <strain evidence="1">HYR1</strain>
    </source>
</reference>
<dbReference type="EMBL" id="REGN01005111">
    <property type="protein sequence ID" value="RNA14780.1"/>
    <property type="molecule type" value="Genomic_DNA"/>
</dbReference>
<dbReference type="Proteomes" id="UP000276133">
    <property type="component" value="Unassembled WGS sequence"/>
</dbReference>
<name>A0A3M7QTT6_BRAPC</name>